<evidence type="ECO:0000313" key="3">
    <source>
        <dbReference type="Proteomes" id="UP001170954"/>
    </source>
</evidence>
<accession>A0ABT7NKK8</accession>
<sequence length="331" mass="37943">MTVLLIIVGLVIAFLFVFNNLKNKLISVDFPHEKQEEDASVIKGEFSVLTYNIAGLPQGISAAKTIRREAIAEIGEKIKSFDIVNVQEDFNYNNSFYSRNEHEYKTNHKGKIPIGDGLNTLSHFPILSYHRIPWRHCSGPDCWTVKGFSFTQIQLAPGIIVDVYNVHANSSDVARATRARRENFRQLAKYINEHSEGKPLIVMGDFNAHYAYKRDNLYEFIESTGLTDGWVNFLRKNVFPEIIPKFVAQHMLSLNNDTESLDKIFFRDSEHLKFLPKDYQVESVLFTNANNQALSDHLAVSMQFDWEWSMERSVPAHESKPLIEQKVLATA</sequence>
<gene>
    <name evidence="2" type="ORF">HX018_05910</name>
</gene>
<evidence type="ECO:0000313" key="2">
    <source>
        <dbReference type="EMBL" id="MDM1047770.1"/>
    </source>
</evidence>
<keyword evidence="3" id="KW-1185">Reference proteome</keyword>
<name>A0ABT7NKK8_9SPHI</name>
<dbReference type="InterPro" id="IPR005135">
    <property type="entry name" value="Endo/exonuclease/phosphatase"/>
</dbReference>
<feature type="domain" description="Endonuclease/exonuclease/phosphatase" evidence="1">
    <location>
        <begin position="49"/>
        <end position="212"/>
    </location>
</feature>
<evidence type="ECO:0000259" key="1">
    <source>
        <dbReference type="Pfam" id="PF03372"/>
    </source>
</evidence>
<organism evidence="2 3">
    <name type="scientific">Sphingobacterium hotanense</name>
    <dbReference type="NCBI Taxonomy" id="649196"/>
    <lineage>
        <taxon>Bacteria</taxon>
        <taxon>Pseudomonadati</taxon>
        <taxon>Bacteroidota</taxon>
        <taxon>Sphingobacteriia</taxon>
        <taxon>Sphingobacteriales</taxon>
        <taxon>Sphingobacteriaceae</taxon>
        <taxon>Sphingobacterium</taxon>
    </lineage>
</organism>
<reference evidence="2" key="2">
    <citation type="journal article" date="2022" name="Sci. Total Environ.">
        <title>Prevalence, transmission, and molecular epidemiology of tet(X)-positive bacteria among humans, animals, and environmental niches in China: An epidemiological, and genomic-based study.</title>
        <authorList>
            <person name="Dong N."/>
            <person name="Zeng Y."/>
            <person name="Cai C."/>
            <person name="Sun C."/>
            <person name="Lu J."/>
            <person name="Liu C."/>
            <person name="Zhou H."/>
            <person name="Sun Q."/>
            <person name="Shu L."/>
            <person name="Wang H."/>
            <person name="Wang Y."/>
            <person name="Wang S."/>
            <person name="Wu C."/>
            <person name="Chan E.W."/>
            <person name="Chen G."/>
            <person name="Shen Z."/>
            <person name="Chen S."/>
            <person name="Zhang R."/>
        </authorList>
    </citation>
    <scope>NUCLEOTIDE SEQUENCE</scope>
    <source>
        <strain evidence="2">R1692</strain>
    </source>
</reference>
<dbReference type="SUPFAM" id="SSF56219">
    <property type="entry name" value="DNase I-like"/>
    <property type="match status" value="1"/>
</dbReference>
<proteinExistence type="predicted"/>
<reference evidence="2" key="1">
    <citation type="submission" date="2020-06" db="EMBL/GenBank/DDBJ databases">
        <authorList>
            <person name="Dong N."/>
        </authorList>
    </citation>
    <scope>NUCLEOTIDE SEQUENCE</scope>
    <source>
        <strain evidence="2">R1692</strain>
    </source>
</reference>
<keyword evidence="2" id="KW-0255">Endonuclease</keyword>
<keyword evidence="2" id="KW-0378">Hydrolase</keyword>
<dbReference type="InterPro" id="IPR036691">
    <property type="entry name" value="Endo/exonu/phosph_ase_sf"/>
</dbReference>
<dbReference type="GO" id="GO:0004519">
    <property type="term" value="F:endonuclease activity"/>
    <property type="evidence" value="ECO:0007669"/>
    <property type="project" value="UniProtKB-KW"/>
</dbReference>
<dbReference type="InterPro" id="IPR038772">
    <property type="entry name" value="Sph/SMPD2-like"/>
</dbReference>
<dbReference type="PANTHER" id="PTHR16320">
    <property type="entry name" value="SPHINGOMYELINASE FAMILY MEMBER"/>
    <property type="match status" value="1"/>
</dbReference>
<dbReference type="EMBL" id="JACAGK010000012">
    <property type="protein sequence ID" value="MDM1047770.1"/>
    <property type="molecule type" value="Genomic_DNA"/>
</dbReference>
<dbReference type="Pfam" id="PF03372">
    <property type="entry name" value="Exo_endo_phos"/>
    <property type="match status" value="1"/>
</dbReference>
<dbReference type="Gene3D" id="3.60.10.10">
    <property type="entry name" value="Endonuclease/exonuclease/phosphatase"/>
    <property type="match status" value="1"/>
</dbReference>
<protein>
    <submittedName>
        <fullName evidence="2">Endonuclease/exonuclease/phosphatase family protein</fullName>
    </submittedName>
</protein>
<dbReference type="Proteomes" id="UP001170954">
    <property type="component" value="Unassembled WGS sequence"/>
</dbReference>
<keyword evidence="2" id="KW-0540">Nuclease</keyword>
<dbReference type="RefSeq" id="WP_149526848.1">
    <property type="nucleotide sequence ID" value="NZ_CP030848.1"/>
</dbReference>
<dbReference type="PANTHER" id="PTHR16320:SF1">
    <property type="entry name" value="SPHINGOMYELINASE DDB_G0288017"/>
    <property type="match status" value="1"/>
</dbReference>
<comment type="caution">
    <text evidence="2">The sequence shown here is derived from an EMBL/GenBank/DDBJ whole genome shotgun (WGS) entry which is preliminary data.</text>
</comment>